<comment type="caution">
    <text evidence="2">The sequence shown here is derived from an EMBL/GenBank/DDBJ whole genome shotgun (WGS) entry which is preliminary data.</text>
</comment>
<feature type="domain" description="Acyl-CoA dehydrogenase/oxidase N-terminal" evidence="1">
    <location>
        <begin position="3"/>
        <end position="81"/>
    </location>
</feature>
<protein>
    <recommendedName>
        <fullName evidence="1">Acyl-CoA dehydrogenase/oxidase N-terminal domain-containing protein</fullName>
    </recommendedName>
</protein>
<dbReference type="EMBL" id="BARU01015220">
    <property type="protein sequence ID" value="GAH41503.1"/>
    <property type="molecule type" value="Genomic_DNA"/>
</dbReference>
<dbReference type="GO" id="GO:0003995">
    <property type="term" value="F:acyl-CoA dehydrogenase activity"/>
    <property type="evidence" value="ECO:0007669"/>
    <property type="project" value="TreeGrafter"/>
</dbReference>
<gene>
    <name evidence="2" type="ORF">S03H2_26325</name>
</gene>
<dbReference type="Gene3D" id="1.10.540.10">
    <property type="entry name" value="Acyl-CoA dehydrogenase/oxidase, N-terminal domain"/>
    <property type="match status" value="1"/>
</dbReference>
<accession>X1H893</accession>
<organism evidence="2">
    <name type="scientific">marine sediment metagenome</name>
    <dbReference type="NCBI Taxonomy" id="412755"/>
    <lineage>
        <taxon>unclassified sequences</taxon>
        <taxon>metagenomes</taxon>
        <taxon>ecological metagenomes</taxon>
    </lineage>
</organism>
<dbReference type="InterPro" id="IPR013786">
    <property type="entry name" value="AcylCoA_DH/ox_N"/>
</dbReference>
<sequence>HEIMPMDVIKKVWEAGLTNLGVPKEYGGQGYGLMEAVIVVEEIAAACPGTATSIFDNDLGAGPIIIGGNEEQKNRVLKDITKNFKLIAFATSEPGMGSDVAGMQCRAEKAEDGG</sequence>
<feature type="non-terminal residue" evidence="2">
    <location>
        <position position="114"/>
    </location>
</feature>
<dbReference type="PANTHER" id="PTHR43884">
    <property type="entry name" value="ACYL-COA DEHYDROGENASE"/>
    <property type="match status" value="1"/>
</dbReference>
<dbReference type="Pfam" id="PF02771">
    <property type="entry name" value="Acyl-CoA_dh_N"/>
    <property type="match status" value="1"/>
</dbReference>
<proteinExistence type="predicted"/>
<dbReference type="PANTHER" id="PTHR43884:SF12">
    <property type="entry name" value="ISOVALERYL-COA DEHYDROGENASE, MITOCHONDRIAL-RELATED"/>
    <property type="match status" value="1"/>
</dbReference>
<dbReference type="InterPro" id="IPR009100">
    <property type="entry name" value="AcylCoA_DH/oxidase_NM_dom_sf"/>
</dbReference>
<dbReference type="AlphaFoldDB" id="X1H893"/>
<feature type="non-terminal residue" evidence="2">
    <location>
        <position position="1"/>
    </location>
</feature>
<reference evidence="2" key="1">
    <citation type="journal article" date="2014" name="Front. Microbiol.">
        <title>High frequency of phylogenetically diverse reductive dehalogenase-homologous genes in deep subseafloor sedimentary metagenomes.</title>
        <authorList>
            <person name="Kawai M."/>
            <person name="Futagami T."/>
            <person name="Toyoda A."/>
            <person name="Takaki Y."/>
            <person name="Nishi S."/>
            <person name="Hori S."/>
            <person name="Arai W."/>
            <person name="Tsubouchi T."/>
            <person name="Morono Y."/>
            <person name="Uchiyama I."/>
            <person name="Ito T."/>
            <person name="Fujiyama A."/>
            <person name="Inagaki F."/>
            <person name="Takami H."/>
        </authorList>
    </citation>
    <scope>NUCLEOTIDE SEQUENCE</scope>
    <source>
        <strain evidence="2">Expedition CK06-06</strain>
    </source>
</reference>
<evidence type="ECO:0000313" key="2">
    <source>
        <dbReference type="EMBL" id="GAH41503.1"/>
    </source>
</evidence>
<evidence type="ECO:0000259" key="1">
    <source>
        <dbReference type="Pfam" id="PF02771"/>
    </source>
</evidence>
<dbReference type="GO" id="GO:0050660">
    <property type="term" value="F:flavin adenine dinucleotide binding"/>
    <property type="evidence" value="ECO:0007669"/>
    <property type="project" value="InterPro"/>
</dbReference>
<dbReference type="InterPro" id="IPR037069">
    <property type="entry name" value="AcylCoA_DH/ox_N_sf"/>
</dbReference>
<name>X1H893_9ZZZZ</name>
<dbReference type="SUPFAM" id="SSF56645">
    <property type="entry name" value="Acyl-CoA dehydrogenase NM domain-like"/>
    <property type="match status" value="1"/>
</dbReference>